<name>A0ABN6E8W4_9FIRM</name>
<reference evidence="3 4" key="1">
    <citation type="submission" date="2021-02" db="EMBL/GenBank/DDBJ databases">
        <title>Nitrogen-fixing ability and nitrogen fixation related genes of thermophilic fermentative bacteria in the genus Caldicellulosiruptor.</title>
        <authorList>
            <person name="Chen Y."/>
            <person name="Nishihara A."/>
            <person name="Haruta S."/>
        </authorList>
    </citation>
    <scope>NUCLEOTIDE SEQUENCE [LARGE SCALE GENOMIC DNA]</scope>
    <source>
        <strain evidence="3 4">YA01</strain>
    </source>
</reference>
<dbReference type="PANTHER" id="PTHR42880">
    <property type="entry name" value="HOMOCITRATE SYNTHASE"/>
    <property type="match status" value="1"/>
</dbReference>
<evidence type="ECO:0000313" key="4">
    <source>
        <dbReference type="Proteomes" id="UP000663623"/>
    </source>
</evidence>
<protein>
    <recommendedName>
        <fullName evidence="2">Pyruvate carboxyltransferase domain-containing protein</fullName>
    </recommendedName>
</protein>
<evidence type="ECO:0000256" key="1">
    <source>
        <dbReference type="ARBA" id="ARBA00022679"/>
    </source>
</evidence>
<dbReference type="RefSeq" id="WP_207179163.1">
    <property type="nucleotide sequence ID" value="NZ_AP024480.1"/>
</dbReference>
<sequence>MIKIENEEYEVLSRNAPNYFKDIFPYTSIPKIPFEDTPVLLDIPETLCISDSTFREGQQAISYIGEDNVERIFEYFHYIDNETGTIEYSEFFLYTNYHRRCVEKCLKKGFKFPRVVGWVRAKKEELKIAKELGLDEVGILMPASDYHIYKKFGKTRFDVAKEYIDIIEEALALNLKPRIHLEDITRADIQNFVIPFILLIESKTKNTGIEIRYKLCDTLGLGVPYEYASLPRGVPRLINVLRLHCGLSHQKLEWHGHNDFYKAQANAVCAWLFGASTVNCCIRGVGERTGIALFEILIFDLIQIKEEIRLKLNFEAYYELEEFLEKFQFV</sequence>
<evidence type="ECO:0000313" key="3">
    <source>
        <dbReference type="EMBL" id="BCS81970.1"/>
    </source>
</evidence>
<keyword evidence="4" id="KW-1185">Reference proteome</keyword>
<proteinExistence type="predicted"/>
<dbReference type="Pfam" id="PF00682">
    <property type="entry name" value="HMGL-like"/>
    <property type="match status" value="1"/>
</dbReference>
<organism evidence="3 4">
    <name type="scientific">Caldicellulosiruptor diazotrophicus</name>
    <dbReference type="NCBI Taxonomy" id="2806205"/>
    <lineage>
        <taxon>Bacteria</taxon>
        <taxon>Bacillati</taxon>
        <taxon>Bacillota</taxon>
        <taxon>Bacillota incertae sedis</taxon>
        <taxon>Caldicellulosiruptorales</taxon>
        <taxon>Caldicellulosiruptoraceae</taxon>
        <taxon>Caldicellulosiruptor</taxon>
    </lineage>
</organism>
<dbReference type="Gene3D" id="3.20.20.70">
    <property type="entry name" value="Aldolase class I"/>
    <property type="match status" value="1"/>
</dbReference>
<dbReference type="InterPro" id="IPR000891">
    <property type="entry name" value="PYR_CT"/>
</dbReference>
<keyword evidence="1" id="KW-0808">Transferase</keyword>
<dbReference type="PANTHER" id="PTHR42880:SF1">
    <property type="entry name" value="ISOPROPYLMALATE_HOMOCITRATE_CITRAMALATE SYNTHASE FAMILY PROTEIN"/>
    <property type="match status" value="1"/>
</dbReference>
<feature type="domain" description="Pyruvate carboxyltransferase" evidence="2">
    <location>
        <begin position="47"/>
        <end position="318"/>
    </location>
</feature>
<dbReference type="Proteomes" id="UP000663623">
    <property type="component" value="Chromosome"/>
</dbReference>
<dbReference type="SUPFAM" id="SSF51569">
    <property type="entry name" value="Aldolase"/>
    <property type="match status" value="1"/>
</dbReference>
<dbReference type="EMBL" id="AP024480">
    <property type="protein sequence ID" value="BCS81970.1"/>
    <property type="molecule type" value="Genomic_DNA"/>
</dbReference>
<dbReference type="InterPro" id="IPR013785">
    <property type="entry name" value="Aldolase_TIM"/>
</dbReference>
<evidence type="ECO:0000259" key="2">
    <source>
        <dbReference type="PROSITE" id="PS50991"/>
    </source>
</evidence>
<gene>
    <name evidence="3" type="ORF">CaldiYA01_19300</name>
</gene>
<dbReference type="PROSITE" id="PS50991">
    <property type="entry name" value="PYR_CT"/>
    <property type="match status" value="1"/>
</dbReference>
<accession>A0ABN6E8W4</accession>